<protein>
    <recommendedName>
        <fullName evidence="1">Polysaccharide pyruvyl transferase domain-containing protein</fullName>
    </recommendedName>
</protein>
<dbReference type="EMBL" id="BJNV01000079">
    <property type="protein sequence ID" value="GEC97364.1"/>
    <property type="molecule type" value="Genomic_DNA"/>
</dbReference>
<comment type="caution">
    <text evidence="2">The sequence shown here is derived from an EMBL/GenBank/DDBJ whole genome shotgun (WGS) entry which is preliminary data.</text>
</comment>
<proteinExistence type="predicted"/>
<gene>
    <name evidence="2" type="ORF">ZRA01_34370</name>
</gene>
<dbReference type="Pfam" id="PF04230">
    <property type="entry name" value="PS_pyruv_trans"/>
    <property type="match status" value="1"/>
</dbReference>
<evidence type="ECO:0000313" key="2">
    <source>
        <dbReference type="EMBL" id="GEC97364.1"/>
    </source>
</evidence>
<dbReference type="OrthoDB" id="1425928at2"/>
<reference evidence="2 3" key="1">
    <citation type="submission" date="2019-06" db="EMBL/GenBank/DDBJ databases">
        <title>Whole genome shotgun sequence of Zoogloea ramigera NBRC 15342.</title>
        <authorList>
            <person name="Hosoyama A."/>
            <person name="Uohara A."/>
            <person name="Ohji S."/>
            <person name="Ichikawa N."/>
        </authorList>
    </citation>
    <scope>NUCLEOTIDE SEQUENCE [LARGE SCALE GENOMIC DNA]</scope>
    <source>
        <strain evidence="2 3">NBRC 15342</strain>
    </source>
</reference>
<name>A0A4Y4D0U6_ZOORA</name>
<dbReference type="InterPro" id="IPR007345">
    <property type="entry name" value="Polysacch_pyruvyl_Trfase"/>
</dbReference>
<evidence type="ECO:0000259" key="1">
    <source>
        <dbReference type="Pfam" id="PF04230"/>
    </source>
</evidence>
<dbReference type="Proteomes" id="UP000318422">
    <property type="component" value="Unassembled WGS sequence"/>
</dbReference>
<evidence type="ECO:0000313" key="3">
    <source>
        <dbReference type="Proteomes" id="UP000318422"/>
    </source>
</evidence>
<feature type="domain" description="Polysaccharide pyruvyl transferase" evidence="1">
    <location>
        <begin position="151"/>
        <end position="323"/>
    </location>
</feature>
<accession>A0A4Y4D0U6</accession>
<organism evidence="2 3">
    <name type="scientific">Zoogloea ramigera</name>
    <dbReference type="NCBI Taxonomy" id="350"/>
    <lineage>
        <taxon>Bacteria</taxon>
        <taxon>Pseudomonadati</taxon>
        <taxon>Pseudomonadota</taxon>
        <taxon>Betaproteobacteria</taxon>
        <taxon>Rhodocyclales</taxon>
        <taxon>Zoogloeaceae</taxon>
        <taxon>Zoogloea</taxon>
    </lineage>
</organism>
<keyword evidence="3" id="KW-1185">Reference proteome</keyword>
<dbReference type="AlphaFoldDB" id="A0A4Y4D0U6"/>
<sequence>MNTPTILLGAFDRHNFGDLLFPHLAAALLPGSRLIFAGLAERDLRPFGGHRTHALARLAAEFGNAPVRLIHVGGEILTCEAWHAALMLQPADAVPTLVARLDAHPAERLAWARNTLGLTSLAPYVAGRRLFPRAQLLHVGVGGVDLAHSPPALHAEVIEALGEADAVGVRERQTLAHLHAAGIAAHLIPDPAVLTAERFGPTIAAHAARGEVAAVGQRFPGGYLAVQLSADFGDDATLDTLAAQLTQAALACACGIVLFRAGSAPWHDDPDCLQRLARRLPGARVQVFQSLQLWDICALIAGSRGYCGSSLHGRIVATAFARPRLNVRPPQAGEPGKVQAYTDTWEAPELPTSAPVDAVAEQLHQALAADPASLRSMAGELAKRYRRMFAAHLPPCNRR</sequence>
<dbReference type="RefSeq" id="WP_141354594.1">
    <property type="nucleotide sequence ID" value="NZ_BJNV01000079.1"/>
</dbReference>